<keyword evidence="4" id="KW-1185">Reference proteome</keyword>
<keyword evidence="2" id="KW-0472">Membrane</keyword>
<feature type="compositionally biased region" description="Polar residues" evidence="1">
    <location>
        <begin position="162"/>
        <end position="179"/>
    </location>
</feature>
<organism evidence="3 4">
    <name type="scientific">Artemisia annua</name>
    <name type="common">Sweet wormwood</name>
    <dbReference type="NCBI Taxonomy" id="35608"/>
    <lineage>
        <taxon>Eukaryota</taxon>
        <taxon>Viridiplantae</taxon>
        <taxon>Streptophyta</taxon>
        <taxon>Embryophyta</taxon>
        <taxon>Tracheophyta</taxon>
        <taxon>Spermatophyta</taxon>
        <taxon>Magnoliopsida</taxon>
        <taxon>eudicotyledons</taxon>
        <taxon>Gunneridae</taxon>
        <taxon>Pentapetalae</taxon>
        <taxon>asterids</taxon>
        <taxon>campanulids</taxon>
        <taxon>Asterales</taxon>
        <taxon>Asteraceae</taxon>
        <taxon>Asteroideae</taxon>
        <taxon>Anthemideae</taxon>
        <taxon>Artemisiinae</taxon>
        <taxon>Artemisia</taxon>
    </lineage>
</organism>
<feature type="transmembrane region" description="Helical" evidence="2">
    <location>
        <begin position="85"/>
        <end position="109"/>
    </location>
</feature>
<name>A0A2U1NJE9_ARTAN</name>
<feature type="compositionally biased region" description="Basic and acidic residues" evidence="1">
    <location>
        <begin position="180"/>
        <end position="189"/>
    </location>
</feature>
<evidence type="ECO:0000256" key="2">
    <source>
        <dbReference type="SAM" id="Phobius"/>
    </source>
</evidence>
<gene>
    <name evidence="3" type="ORF">CTI12_AA256740</name>
</gene>
<keyword evidence="2" id="KW-1133">Transmembrane helix</keyword>
<sequence length="460" mass="50924">MRTLFMFHDSATQGASLCEGDDRICWILYGSICGGLTWMLGCLNPRFMTMRNVAATVLLFETVMVILCWVWKLRCIQTVLNMDRCCHATIMMDATVAVALLIVFAYGAAHDRIANNADNTSNGFPVGKNTYYRPKATTNPSQTAQGVASTSSGPPSIKVDASPSSSNLKSNENINPSHNVNEKTSHHDPMASSSKPTANVSTSNQFDSLAFDEGVQDGGNLDEEEVVNAFDESEGFLDTVTSGWNQNVNACSMYRVVKRLKGLKSSFRMLLHNQGNLHERVDSLRKELDEVQKAIDKDLFNSALREEHAHYLFAFKEATLDEERFLKQKSKVQWLHAGDSNTVKSKCARNRIEVVRDSAIVVHEALSLGLVKLGCCGALVFIDVKQFRLGLVLVLKVLIGFSYCARIMSACLGKVRFLNCDIAEWFLSIFKFSSAEAKWYGVKILGGVIAYAAVYLLNYG</sequence>
<evidence type="ECO:0000256" key="1">
    <source>
        <dbReference type="SAM" id="MobiDB-lite"/>
    </source>
</evidence>
<comment type="caution">
    <text evidence="3">The sequence shown here is derived from an EMBL/GenBank/DDBJ whole genome shotgun (WGS) entry which is preliminary data.</text>
</comment>
<feature type="compositionally biased region" description="Polar residues" evidence="1">
    <location>
        <begin position="136"/>
        <end position="154"/>
    </location>
</feature>
<protein>
    <submittedName>
        <fullName evidence="3">RNA-directed DNA polymerase, eukaryota, Reverse transcriptase zinc-binding domain protein</fullName>
    </submittedName>
</protein>
<evidence type="ECO:0000313" key="3">
    <source>
        <dbReference type="EMBL" id="PWA73629.1"/>
    </source>
</evidence>
<feature type="transmembrane region" description="Helical" evidence="2">
    <location>
        <begin position="53"/>
        <end position="73"/>
    </location>
</feature>
<dbReference type="AlphaFoldDB" id="A0A2U1NJE9"/>
<keyword evidence="3" id="KW-0548">Nucleotidyltransferase</keyword>
<accession>A0A2U1NJE9</accession>
<dbReference type="STRING" id="35608.A0A2U1NJE9"/>
<dbReference type="EMBL" id="PKPP01002709">
    <property type="protein sequence ID" value="PWA73629.1"/>
    <property type="molecule type" value="Genomic_DNA"/>
</dbReference>
<dbReference type="Proteomes" id="UP000245207">
    <property type="component" value="Unassembled WGS sequence"/>
</dbReference>
<dbReference type="GO" id="GO:0003964">
    <property type="term" value="F:RNA-directed DNA polymerase activity"/>
    <property type="evidence" value="ECO:0007669"/>
    <property type="project" value="UniProtKB-KW"/>
</dbReference>
<feature type="compositionally biased region" description="Polar residues" evidence="1">
    <location>
        <begin position="191"/>
        <end position="202"/>
    </location>
</feature>
<reference evidence="3 4" key="1">
    <citation type="journal article" date="2018" name="Mol. Plant">
        <title>The genome of Artemisia annua provides insight into the evolution of Asteraceae family and artemisinin biosynthesis.</title>
        <authorList>
            <person name="Shen Q."/>
            <person name="Zhang L."/>
            <person name="Liao Z."/>
            <person name="Wang S."/>
            <person name="Yan T."/>
            <person name="Shi P."/>
            <person name="Liu M."/>
            <person name="Fu X."/>
            <person name="Pan Q."/>
            <person name="Wang Y."/>
            <person name="Lv Z."/>
            <person name="Lu X."/>
            <person name="Zhang F."/>
            <person name="Jiang W."/>
            <person name="Ma Y."/>
            <person name="Chen M."/>
            <person name="Hao X."/>
            <person name="Li L."/>
            <person name="Tang Y."/>
            <person name="Lv G."/>
            <person name="Zhou Y."/>
            <person name="Sun X."/>
            <person name="Brodelius P.E."/>
            <person name="Rose J.K.C."/>
            <person name="Tang K."/>
        </authorList>
    </citation>
    <scope>NUCLEOTIDE SEQUENCE [LARGE SCALE GENOMIC DNA]</scope>
    <source>
        <strain evidence="4">cv. Huhao1</strain>
        <tissue evidence="3">Leaf</tissue>
    </source>
</reference>
<keyword evidence="3" id="KW-0695">RNA-directed DNA polymerase</keyword>
<proteinExistence type="predicted"/>
<keyword evidence="2" id="KW-0812">Transmembrane</keyword>
<feature type="transmembrane region" description="Helical" evidence="2">
    <location>
        <begin position="24"/>
        <end position="41"/>
    </location>
</feature>
<feature type="transmembrane region" description="Helical" evidence="2">
    <location>
        <begin position="389"/>
        <end position="408"/>
    </location>
</feature>
<feature type="region of interest" description="Disordered" evidence="1">
    <location>
        <begin position="131"/>
        <end position="202"/>
    </location>
</feature>
<keyword evidence="3" id="KW-0808">Transferase</keyword>
<evidence type="ECO:0000313" key="4">
    <source>
        <dbReference type="Proteomes" id="UP000245207"/>
    </source>
</evidence>
<feature type="transmembrane region" description="Helical" evidence="2">
    <location>
        <begin position="439"/>
        <end position="457"/>
    </location>
</feature>
<feature type="transmembrane region" description="Helical" evidence="2">
    <location>
        <begin position="360"/>
        <end position="382"/>
    </location>
</feature>